<proteinExistence type="inferred from homology"/>
<evidence type="ECO:0000256" key="2">
    <source>
        <dbReference type="SAM" id="SignalP"/>
    </source>
</evidence>
<dbReference type="InterPro" id="IPR036312">
    <property type="entry name" value="Bifun_inhib/LTP/seed_sf"/>
</dbReference>
<reference evidence="3" key="1">
    <citation type="journal article" date="2014" name="Nat. Commun.">
        <title>The emerging biofuel crop Camelina sativa retains a highly undifferentiated hexaploid genome structure.</title>
        <authorList>
            <person name="Kagale S."/>
            <person name="Koh C."/>
            <person name="Nixon J."/>
            <person name="Bollina V."/>
            <person name="Clarke W.E."/>
            <person name="Tuteja R."/>
            <person name="Spillane C."/>
            <person name="Robinson S.J."/>
            <person name="Links M.G."/>
            <person name="Clarke C."/>
            <person name="Higgins E.E."/>
            <person name="Huebert T."/>
            <person name="Sharpe A.G."/>
            <person name="Parkin I.A."/>
        </authorList>
    </citation>
    <scope>NUCLEOTIDE SEQUENCE [LARGE SCALE GENOMIC DNA]</scope>
    <source>
        <strain evidence="3">cv. DH55</strain>
    </source>
</reference>
<name>A0ABM0VF83_CAMSA</name>
<dbReference type="InterPro" id="IPR000528">
    <property type="entry name" value="Plant_nsLTP"/>
</dbReference>
<keyword evidence="3" id="KW-1185">Reference proteome</keyword>
<reference evidence="4" key="2">
    <citation type="submission" date="2025-08" db="UniProtKB">
        <authorList>
            <consortium name="RefSeq"/>
        </authorList>
    </citation>
    <scope>IDENTIFICATION</scope>
    <source>
        <tissue evidence="4">Leaf</tissue>
    </source>
</reference>
<evidence type="ECO:0000313" key="4">
    <source>
        <dbReference type="RefSeq" id="XP_010455278.1"/>
    </source>
</evidence>
<dbReference type="Proteomes" id="UP000694864">
    <property type="component" value="Chromosome 13"/>
</dbReference>
<gene>
    <name evidence="4" type="primary">LOC104736890</name>
</gene>
<accession>A0ABM0VF83</accession>
<sequence>MSKSVFVVVCISLLVVLTPTLNAKMVSYPNGDRHCAMAQGQVISACLQLVNGLQHADCCYAINDVNRHAETQEARIWLCKCFQEVVKLSQFPKLIGMPEKCDIPNAVPFDPKTDCASIIKV</sequence>
<evidence type="ECO:0000313" key="3">
    <source>
        <dbReference type="Proteomes" id="UP000694864"/>
    </source>
</evidence>
<dbReference type="Gene3D" id="1.10.110.10">
    <property type="entry name" value="Plant lipid-transfer and hydrophobic proteins"/>
    <property type="match status" value="1"/>
</dbReference>
<keyword evidence="2" id="KW-0732">Signal</keyword>
<dbReference type="GeneID" id="104736890"/>
<dbReference type="SUPFAM" id="SSF47699">
    <property type="entry name" value="Bifunctional inhibitor/lipid-transfer protein/seed storage 2S albumin"/>
    <property type="match status" value="1"/>
</dbReference>
<feature type="chain" id="PRO_5046961440" evidence="2">
    <location>
        <begin position="24"/>
        <end position="121"/>
    </location>
</feature>
<feature type="signal peptide" evidence="2">
    <location>
        <begin position="1"/>
        <end position="23"/>
    </location>
</feature>
<organism evidence="3 4">
    <name type="scientific">Camelina sativa</name>
    <name type="common">False flax</name>
    <name type="synonym">Myagrum sativum</name>
    <dbReference type="NCBI Taxonomy" id="90675"/>
    <lineage>
        <taxon>Eukaryota</taxon>
        <taxon>Viridiplantae</taxon>
        <taxon>Streptophyta</taxon>
        <taxon>Embryophyta</taxon>
        <taxon>Tracheophyta</taxon>
        <taxon>Spermatophyta</taxon>
        <taxon>Magnoliopsida</taxon>
        <taxon>eudicotyledons</taxon>
        <taxon>Gunneridae</taxon>
        <taxon>Pentapetalae</taxon>
        <taxon>rosids</taxon>
        <taxon>malvids</taxon>
        <taxon>Brassicales</taxon>
        <taxon>Brassicaceae</taxon>
        <taxon>Camelineae</taxon>
        <taxon>Camelina</taxon>
    </lineage>
</organism>
<evidence type="ECO:0000256" key="1">
    <source>
        <dbReference type="ARBA" id="ARBA00009748"/>
    </source>
</evidence>
<dbReference type="PANTHER" id="PTHR33076">
    <property type="entry name" value="NON-SPECIFIC LIPID-TRANSFER PROTEIN 2-RELATED"/>
    <property type="match status" value="1"/>
</dbReference>
<dbReference type="RefSeq" id="XP_010455278.1">
    <property type="nucleotide sequence ID" value="XM_010456976.2"/>
</dbReference>
<protein>
    <submittedName>
        <fullName evidence="4">Non-specific lipid-transfer protein 15-like</fullName>
    </submittedName>
</protein>
<comment type="similarity">
    <text evidence="1">Belongs to the plant LTP family.</text>
</comment>